<reference evidence="8" key="1">
    <citation type="journal article" date="2012" name="PLoS Negl. Trop. Dis.">
        <title>A systematically improved high quality genome and transcriptome of the human blood fluke Schistosoma mansoni.</title>
        <authorList>
            <person name="Protasio A.V."/>
            <person name="Tsai I.J."/>
            <person name="Babbage A."/>
            <person name="Nichol S."/>
            <person name="Hunt M."/>
            <person name="Aslett M.A."/>
            <person name="De Silva N."/>
            <person name="Velarde G.S."/>
            <person name="Anderson T.J."/>
            <person name="Clark R.C."/>
            <person name="Davidson C."/>
            <person name="Dillon G.P."/>
            <person name="Holroyd N.E."/>
            <person name="LoVerde P.T."/>
            <person name="Lloyd C."/>
            <person name="McQuillan J."/>
            <person name="Oliveira G."/>
            <person name="Otto T.D."/>
            <person name="Parker-Manuel S.J."/>
            <person name="Quail M.A."/>
            <person name="Wilson R.A."/>
            <person name="Zerlotini A."/>
            <person name="Dunne D.W."/>
            <person name="Berriman M."/>
        </authorList>
    </citation>
    <scope>NUCLEOTIDE SEQUENCE [LARGE SCALE GENOMIC DNA]</scope>
    <source>
        <strain evidence="8">Puerto Rican</strain>
    </source>
</reference>
<keyword evidence="2 5" id="KW-0812">Transmembrane</keyword>
<dbReference type="AlphaFoldDB" id="A0A3Q0KFC0"/>
<feature type="domain" description="MARVEL" evidence="7">
    <location>
        <begin position="38"/>
        <end position="163"/>
    </location>
</feature>
<accession>A0A3Q0KFC0</accession>
<proteinExistence type="predicted"/>
<evidence type="ECO:0000259" key="7">
    <source>
        <dbReference type="PROSITE" id="PS51225"/>
    </source>
</evidence>
<evidence type="ECO:0000256" key="3">
    <source>
        <dbReference type="ARBA" id="ARBA00022989"/>
    </source>
</evidence>
<name>A0A3Q0KFC0_SCHMA</name>
<keyword evidence="4 5" id="KW-0472">Membrane</keyword>
<dbReference type="WBParaSite" id="Smp_045920.2">
    <property type="protein sequence ID" value="Smp_045920.2"/>
    <property type="gene ID" value="Smp_045920"/>
</dbReference>
<comment type="subcellular location">
    <subcellularLocation>
        <location evidence="1">Membrane</location>
        <topology evidence="1">Multi-pass membrane protein</topology>
    </subcellularLocation>
</comment>
<evidence type="ECO:0000313" key="9">
    <source>
        <dbReference type="WBParaSite" id="Smp_045920.2"/>
    </source>
</evidence>
<sequence>MARISVNGIKAVSDNGNQSTNDDVTPTSIFHWKCYQDYFRTFPAMVKLCELLCVFIAFIISFLDKNFLLMGGSWLTVTTALSFLVTSFFLVFHLFLLHRFITAPWCLIELAAYVIVCILVFSNGVLSAAYSHLSGIIIAETVRPKHNRFVESVQHALHMLIVRLVSRSLSLVLESVLGVVDKFTDLAASIFSNNNKLTLSQNKPLSELKGSIMKPLRKYEAGISLTLSFYICLCLEKDLHSFSQIIYPSFFKSIDVTWTTRSFKF</sequence>
<evidence type="ECO:0000256" key="1">
    <source>
        <dbReference type="ARBA" id="ARBA00004141"/>
    </source>
</evidence>
<reference evidence="9" key="2">
    <citation type="submission" date="2018-12" db="UniProtKB">
        <authorList>
            <consortium name="WormBaseParasite"/>
        </authorList>
    </citation>
    <scope>IDENTIFICATION</scope>
    <source>
        <strain evidence="9">Puerto Rican</strain>
    </source>
</reference>
<protein>
    <submittedName>
        <fullName evidence="9">MARVEL domain-containing protein</fullName>
    </submittedName>
</protein>
<keyword evidence="3 6" id="KW-1133">Transmembrane helix</keyword>
<dbReference type="ExpressionAtlas" id="A0A3Q0KFC0">
    <property type="expression patterns" value="differential"/>
</dbReference>
<dbReference type="Proteomes" id="UP000008854">
    <property type="component" value="Unassembled WGS sequence"/>
</dbReference>
<dbReference type="GO" id="GO:0016020">
    <property type="term" value="C:membrane"/>
    <property type="evidence" value="ECO:0007669"/>
    <property type="project" value="UniProtKB-SubCell"/>
</dbReference>
<evidence type="ECO:0000256" key="6">
    <source>
        <dbReference type="SAM" id="Phobius"/>
    </source>
</evidence>
<dbReference type="InParanoid" id="A0A3Q0KFC0"/>
<evidence type="ECO:0000256" key="5">
    <source>
        <dbReference type="PROSITE-ProRule" id="PRU00581"/>
    </source>
</evidence>
<evidence type="ECO:0000256" key="4">
    <source>
        <dbReference type="ARBA" id="ARBA00023136"/>
    </source>
</evidence>
<keyword evidence="8" id="KW-1185">Reference proteome</keyword>
<organism evidence="8 9">
    <name type="scientific">Schistosoma mansoni</name>
    <name type="common">Blood fluke</name>
    <dbReference type="NCBI Taxonomy" id="6183"/>
    <lineage>
        <taxon>Eukaryota</taxon>
        <taxon>Metazoa</taxon>
        <taxon>Spiralia</taxon>
        <taxon>Lophotrochozoa</taxon>
        <taxon>Platyhelminthes</taxon>
        <taxon>Trematoda</taxon>
        <taxon>Digenea</taxon>
        <taxon>Strigeidida</taxon>
        <taxon>Schistosomatoidea</taxon>
        <taxon>Schistosomatidae</taxon>
        <taxon>Schistosoma</taxon>
    </lineage>
</organism>
<evidence type="ECO:0000256" key="2">
    <source>
        <dbReference type="ARBA" id="ARBA00022692"/>
    </source>
</evidence>
<feature type="transmembrane region" description="Helical" evidence="6">
    <location>
        <begin position="110"/>
        <end position="130"/>
    </location>
</feature>
<evidence type="ECO:0000313" key="8">
    <source>
        <dbReference type="Proteomes" id="UP000008854"/>
    </source>
</evidence>
<feature type="transmembrane region" description="Helical" evidence="6">
    <location>
        <begin position="75"/>
        <end position="98"/>
    </location>
</feature>
<dbReference type="PROSITE" id="PS51225">
    <property type="entry name" value="MARVEL"/>
    <property type="match status" value="1"/>
</dbReference>
<feature type="transmembrane region" description="Helical" evidence="6">
    <location>
        <begin position="44"/>
        <end position="63"/>
    </location>
</feature>
<dbReference type="InterPro" id="IPR008253">
    <property type="entry name" value="Marvel"/>
</dbReference>